<name>A0A873WQN7_9CAUD</name>
<protein>
    <submittedName>
        <fullName evidence="1">Uncharacterized protein</fullName>
    </submittedName>
</protein>
<accession>A0A873WQN7</accession>
<keyword evidence="2" id="KW-1185">Reference proteome</keyword>
<evidence type="ECO:0000313" key="2">
    <source>
        <dbReference type="Proteomes" id="UP000663341"/>
    </source>
</evidence>
<evidence type="ECO:0000313" key="1">
    <source>
        <dbReference type="EMBL" id="QPB09991.1"/>
    </source>
</evidence>
<dbReference type="EMBL" id="MT701598">
    <property type="protein sequence ID" value="QPB09991.1"/>
    <property type="molecule type" value="Genomic_DNA"/>
</dbReference>
<proteinExistence type="predicted"/>
<reference evidence="1" key="1">
    <citation type="submission" date="2020-07" db="EMBL/GenBank/DDBJ databases">
        <title>Complete genome sequence of Streptomyces phage Sitrop.</title>
        <authorList>
            <person name="Portillo V.H."/>
            <person name="Diaz H."/>
            <person name="Clark J.D."/>
            <person name="Hernandez I."/>
            <person name="Liu M."/>
            <person name="Burrowes B."/>
        </authorList>
    </citation>
    <scope>NUCLEOTIDE SEQUENCE</scope>
</reference>
<sequence>MASLGLTPFPNIQVRATTDVGASETETLLYVDTEGM</sequence>
<organism evidence="1 2">
    <name type="scientific">Streptomyces phage Sitrop</name>
    <dbReference type="NCBI Taxonomy" id="2767587"/>
    <lineage>
        <taxon>Viruses</taxon>
        <taxon>Duplodnaviria</taxon>
        <taxon>Heunggongvirae</taxon>
        <taxon>Uroviricota</taxon>
        <taxon>Caudoviricetes</taxon>
        <taxon>Arquatrovirinae</taxon>
        <taxon>Camvirus</taxon>
        <taxon>Camvirus sitrop</taxon>
    </lineage>
</organism>
<gene>
    <name evidence="1" type="ORF">CPT_Sitrop_077</name>
</gene>
<dbReference type="Proteomes" id="UP000663341">
    <property type="component" value="Segment"/>
</dbReference>